<reference evidence="1 2" key="1">
    <citation type="journal article" date="2014" name="Int. J. Syst. Evol. Microbiol.">
        <title>Nitrososphaera viennensis gen. nov., sp. nov., an aerobic and mesophilic, ammonia-oxidizing archaeon from soil and a member of the archaeal phylum Thaumarchaeota.</title>
        <authorList>
            <person name="Stieglmeier M."/>
            <person name="Klingl A."/>
            <person name="Alves R.J."/>
            <person name="Rittmann S.K."/>
            <person name="Melcher M."/>
            <person name="Leisch N."/>
            <person name="Schleper C."/>
        </authorList>
    </citation>
    <scope>NUCLEOTIDE SEQUENCE [LARGE SCALE GENOMIC DNA]</scope>
    <source>
        <strain evidence="1">EN76</strain>
    </source>
</reference>
<proteinExistence type="predicted"/>
<organism evidence="1 2">
    <name type="scientific">Nitrososphaera viennensis EN76</name>
    <dbReference type="NCBI Taxonomy" id="926571"/>
    <lineage>
        <taxon>Archaea</taxon>
        <taxon>Nitrososphaerota</taxon>
        <taxon>Nitrososphaeria</taxon>
        <taxon>Nitrososphaerales</taxon>
        <taxon>Nitrososphaeraceae</taxon>
        <taxon>Nitrososphaera</taxon>
    </lineage>
</organism>
<dbReference type="GeneID" id="43503446"/>
<keyword evidence="2" id="KW-1185">Reference proteome</keyword>
<dbReference type="Proteomes" id="UP000027093">
    <property type="component" value="Chromosome"/>
</dbReference>
<accession>A0A060HHR2</accession>
<sequence length="75" mass="8572">MAITANVAKASRRREPRVRKEGEREEGCISVLDRRVRARLPKIDLGDIVSCSYNKSGDNCVLFIKNEIIRKVFHS</sequence>
<gene>
    <name evidence="1" type="ORF">NVIE_1926</name>
</gene>
<evidence type="ECO:0000313" key="1">
    <source>
        <dbReference type="EMBL" id="AIC16139.1"/>
    </source>
</evidence>
<dbReference type="HOGENOM" id="CLU_2662497_0_0_2"/>
<name>A0A060HHR2_9ARCH</name>
<protein>
    <submittedName>
        <fullName evidence="1">Uncharacterized protein</fullName>
    </submittedName>
</protein>
<dbReference type="RefSeq" id="WP_158435167.1">
    <property type="nucleotide sequence ID" value="NZ_CP007536.1"/>
</dbReference>
<dbReference type="KEGG" id="nvn:NVIE_1926"/>
<dbReference type="STRING" id="926571.NVIE_1926"/>
<dbReference type="AlphaFoldDB" id="A0A060HHR2"/>
<dbReference type="EMBL" id="CP007536">
    <property type="protein sequence ID" value="AIC16139.1"/>
    <property type="molecule type" value="Genomic_DNA"/>
</dbReference>
<evidence type="ECO:0000313" key="2">
    <source>
        <dbReference type="Proteomes" id="UP000027093"/>
    </source>
</evidence>